<keyword evidence="1" id="KW-0805">Transcription regulation</keyword>
<dbReference type="InterPro" id="IPR011598">
    <property type="entry name" value="bHLH_dom"/>
</dbReference>
<feature type="region of interest" description="Disordered" evidence="4">
    <location>
        <begin position="13"/>
        <end position="45"/>
    </location>
</feature>
<accession>A0A8S9Z2A6</accession>
<protein>
    <recommendedName>
        <fullName evidence="5">BHLH domain-containing protein</fullName>
    </recommendedName>
</protein>
<dbReference type="InterPro" id="IPR036638">
    <property type="entry name" value="HLH_DNA-bd_sf"/>
</dbReference>
<proteinExistence type="predicted"/>
<keyword evidence="7" id="KW-1185">Reference proteome</keyword>
<evidence type="ECO:0000256" key="4">
    <source>
        <dbReference type="SAM" id="MobiDB-lite"/>
    </source>
</evidence>
<dbReference type="SMART" id="SM00353">
    <property type="entry name" value="HLH"/>
    <property type="match status" value="1"/>
</dbReference>
<dbReference type="SUPFAM" id="SSF47459">
    <property type="entry name" value="HLH, helix-loop-helix DNA-binding domain"/>
    <property type="match status" value="1"/>
</dbReference>
<dbReference type="Proteomes" id="UP000822476">
    <property type="component" value="Unassembled WGS sequence"/>
</dbReference>
<feature type="domain" description="BHLH" evidence="5">
    <location>
        <begin position="26"/>
        <end position="79"/>
    </location>
</feature>
<dbReference type="PANTHER" id="PTHR23043">
    <property type="entry name" value="HYPOXIA-INDUCIBLE FACTOR 1 ALPHA"/>
    <property type="match status" value="1"/>
</dbReference>
<dbReference type="PANTHER" id="PTHR23043:SF17">
    <property type="entry name" value="PROTEIN SIMILAR"/>
    <property type="match status" value="1"/>
</dbReference>
<gene>
    <name evidence="6" type="ORF">EG68_02352</name>
</gene>
<dbReference type="AlphaFoldDB" id="A0A8S9Z2A6"/>
<evidence type="ECO:0000256" key="3">
    <source>
        <dbReference type="ARBA" id="ARBA00023242"/>
    </source>
</evidence>
<evidence type="ECO:0000256" key="2">
    <source>
        <dbReference type="ARBA" id="ARBA00023163"/>
    </source>
</evidence>
<keyword evidence="3" id="KW-0539">Nucleus</keyword>
<sequence>MLKWNAEMRFGGPKENRHTMACPTGKRKEKSREAARSRRRLENQELSKLSRQLPLHTEIGMQLDKTTVVRLVVSYFKLRDFYQSFRICPPLVLGHSQGSCALKGITEGVGRTCRNIRKTFDCCL</sequence>
<dbReference type="OrthoDB" id="7788762at2759"/>
<evidence type="ECO:0000256" key="1">
    <source>
        <dbReference type="ARBA" id="ARBA00023015"/>
    </source>
</evidence>
<evidence type="ECO:0000313" key="7">
    <source>
        <dbReference type="Proteomes" id="UP000822476"/>
    </source>
</evidence>
<dbReference type="GO" id="GO:0046983">
    <property type="term" value="F:protein dimerization activity"/>
    <property type="evidence" value="ECO:0007669"/>
    <property type="project" value="InterPro"/>
</dbReference>
<dbReference type="Pfam" id="PF23171">
    <property type="entry name" value="bHLH_HIF1A"/>
    <property type="match status" value="1"/>
</dbReference>
<dbReference type="GO" id="GO:0000981">
    <property type="term" value="F:DNA-binding transcription factor activity, RNA polymerase II-specific"/>
    <property type="evidence" value="ECO:0007669"/>
    <property type="project" value="TreeGrafter"/>
</dbReference>
<organism evidence="6 7">
    <name type="scientific">Paragonimus skrjabini miyazakii</name>
    <dbReference type="NCBI Taxonomy" id="59628"/>
    <lineage>
        <taxon>Eukaryota</taxon>
        <taxon>Metazoa</taxon>
        <taxon>Spiralia</taxon>
        <taxon>Lophotrochozoa</taxon>
        <taxon>Platyhelminthes</taxon>
        <taxon>Trematoda</taxon>
        <taxon>Digenea</taxon>
        <taxon>Plagiorchiida</taxon>
        <taxon>Troglotremata</taxon>
        <taxon>Troglotrematidae</taxon>
        <taxon>Paragonimus</taxon>
    </lineage>
</organism>
<dbReference type="EMBL" id="JTDE01001084">
    <property type="protein sequence ID" value="KAF7259690.1"/>
    <property type="molecule type" value="Genomic_DNA"/>
</dbReference>
<evidence type="ECO:0000259" key="5">
    <source>
        <dbReference type="PROSITE" id="PS50888"/>
    </source>
</evidence>
<dbReference type="PROSITE" id="PS50888">
    <property type="entry name" value="BHLH"/>
    <property type="match status" value="1"/>
</dbReference>
<reference evidence="6" key="1">
    <citation type="submission" date="2019-07" db="EMBL/GenBank/DDBJ databases">
        <title>Annotation for the trematode Paragonimus miyazaki's.</title>
        <authorList>
            <person name="Choi Y.-J."/>
        </authorList>
    </citation>
    <scope>NUCLEOTIDE SEQUENCE</scope>
    <source>
        <strain evidence="6">Japan</strain>
    </source>
</reference>
<keyword evidence="2" id="KW-0804">Transcription</keyword>
<comment type="caution">
    <text evidence="6">The sequence shown here is derived from an EMBL/GenBank/DDBJ whole genome shotgun (WGS) entry which is preliminary data.</text>
</comment>
<name>A0A8S9Z2A6_9TREM</name>
<dbReference type="GO" id="GO:0000977">
    <property type="term" value="F:RNA polymerase II transcription regulatory region sequence-specific DNA binding"/>
    <property type="evidence" value="ECO:0007669"/>
    <property type="project" value="TreeGrafter"/>
</dbReference>
<evidence type="ECO:0000313" key="6">
    <source>
        <dbReference type="EMBL" id="KAF7259690.1"/>
    </source>
</evidence>
<feature type="compositionally biased region" description="Basic and acidic residues" evidence="4">
    <location>
        <begin position="30"/>
        <end position="45"/>
    </location>
</feature>